<reference evidence="7 8" key="1">
    <citation type="journal article" date="2010" name="BMC Genomics">
        <title>Comparative genomics and proteomics of Helicobacter mustelae, an ulcerogenic and carcinogenic gastric pathogen.</title>
        <authorList>
            <person name="O'Toole P.W."/>
            <person name="Snelling W.J."/>
            <person name="Canchaya C."/>
            <person name="Forde B.M."/>
            <person name="Hardie K.R."/>
            <person name="Josenhans C."/>
            <person name="Graham R.L.J."/>
            <person name="McMullan G."/>
            <person name="Parkhill J."/>
            <person name="Belda E."/>
            <person name="Bentley S.D."/>
        </authorList>
    </citation>
    <scope>NUCLEOTIDE SEQUENCE [LARGE SCALE GENOMIC DNA]</scope>
    <source>
        <strain evidence="8">ATCC 43772 / LMG 18044 / NCTC 12198 / 12198</strain>
    </source>
</reference>
<dbReference type="Proteomes" id="UP000001522">
    <property type="component" value="Chromosome"/>
</dbReference>
<comment type="similarity">
    <text evidence="2">Belongs to the NADH dehydrogenase family.</text>
</comment>
<proteinExistence type="inferred from homology"/>
<dbReference type="EMBL" id="FN555004">
    <property type="protein sequence ID" value="CBG39444.1"/>
    <property type="molecule type" value="Genomic_DNA"/>
</dbReference>
<sequence length="399" mass="44405">MKKIVVLGAGYGSLAFLKSLDQTGLDAYEVVLISKQDYHYTSILLHEVASGARVDVRYHLSEILPRNIITIKDTVVRIEENEVIGEKKHYAYDYLIIGLGFQSDTFGIPGIKEFTTPIIDFEGALALREQIYAQIRKYKTSKDPLDLKFVICGGGFSGIETIASLAINLKKECQNHGVDPSLLDLICIEAMPEILPMFPQTLVQDAKNYLQTLGVKLATGCKILRCEQNKVVVERTEGESKIEDGFEAGVIIWTAGVKGNGVVENSPFFTSGRSKIEVDAYLQPTNQEHQEKMHNIYVLGDCAALKDPSSGRFYPPTAQIAMKQGEYLAQAFRNRILGSGGVQGFAYKSEGTICSLGEHYAIGIVGSREFKGKMAIYLKRMIEKKWIFKILGYFKGLFR</sequence>
<keyword evidence="4" id="KW-0274">FAD</keyword>
<keyword evidence="5" id="KW-0560">Oxidoreductase</keyword>
<evidence type="ECO:0000256" key="3">
    <source>
        <dbReference type="ARBA" id="ARBA00022630"/>
    </source>
</evidence>
<comment type="cofactor">
    <cofactor evidence="1">
        <name>FAD</name>
        <dbReference type="ChEBI" id="CHEBI:57692"/>
    </cofactor>
</comment>
<dbReference type="HOGENOM" id="CLU_021377_7_2_7"/>
<dbReference type="Pfam" id="PF07992">
    <property type="entry name" value="Pyr_redox_2"/>
    <property type="match status" value="1"/>
</dbReference>
<dbReference type="PANTHER" id="PTHR42913:SF3">
    <property type="entry name" value="64 KDA MITOCHONDRIAL NADH DEHYDROGENASE (EUROFUNG)"/>
    <property type="match status" value="1"/>
</dbReference>
<evidence type="ECO:0000313" key="8">
    <source>
        <dbReference type="Proteomes" id="UP000001522"/>
    </source>
</evidence>
<dbReference type="PRINTS" id="PR00368">
    <property type="entry name" value="FADPNR"/>
</dbReference>
<protein>
    <submittedName>
        <fullName evidence="7">Putative pyridine nucleotide-disulphide oxidoreductase</fullName>
    </submittedName>
</protein>
<keyword evidence="3" id="KW-0285">Flavoprotein</keyword>
<dbReference type="RefSeq" id="WP_013022539.1">
    <property type="nucleotide sequence ID" value="NC_013949.1"/>
</dbReference>
<dbReference type="KEGG" id="hms:HMU01820"/>
<keyword evidence="8" id="KW-1185">Reference proteome</keyword>
<dbReference type="Gene3D" id="3.50.50.100">
    <property type="match status" value="1"/>
</dbReference>
<gene>
    <name evidence="7" type="ordered locus">HMU01820</name>
</gene>
<dbReference type="GO" id="GO:0019646">
    <property type="term" value="P:aerobic electron transport chain"/>
    <property type="evidence" value="ECO:0007669"/>
    <property type="project" value="TreeGrafter"/>
</dbReference>
<dbReference type="InterPro" id="IPR051169">
    <property type="entry name" value="NADH-Q_oxidoreductase"/>
</dbReference>
<name>D3UG23_HELM1</name>
<evidence type="ECO:0000256" key="1">
    <source>
        <dbReference type="ARBA" id="ARBA00001974"/>
    </source>
</evidence>
<dbReference type="PANTHER" id="PTHR42913">
    <property type="entry name" value="APOPTOSIS-INDUCING FACTOR 1"/>
    <property type="match status" value="1"/>
</dbReference>
<evidence type="ECO:0000313" key="7">
    <source>
        <dbReference type="EMBL" id="CBG39444.1"/>
    </source>
</evidence>
<dbReference type="eggNOG" id="COG1252">
    <property type="taxonomic scope" value="Bacteria"/>
</dbReference>
<organism evidence="7 8">
    <name type="scientific">Helicobacter mustelae (strain ATCC 43772 / CCUG 25715 / CIP 103759 / LMG 18044 / NCTC 12198 / R85-136P)</name>
    <name type="common">Campylobacter mustelae</name>
    <dbReference type="NCBI Taxonomy" id="679897"/>
    <lineage>
        <taxon>Bacteria</taxon>
        <taxon>Pseudomonadati</taxon>
        <taxon>Campylobacterota</taxon>
        <taxon>Epsilonproteobacteria</taxon>
        <taxon>Campylobacterales</taxon>
        <taxon>Helicobacteraceae</taxon>
        <taxon>Helicobacter</taxon>
    </lineage>
</organism>
<feature type="domain" description="FAD/NAD(P)-binding" evidence="6">
    <location>
        <begin position="3"/>
        <end position="325"/>
    </location>
</feature>
<dbReference type="SUPFAM" id="SSF51905">
    <property type="entry name" value="FAD/NAD(P)-binding domain"/>
    <property type="match status" value="2"/>
</dbReference>
<dbReference type="STRING" id="679897.HMU01820"/>
<evidence type="ECO:0000256" key="5">
    <source>
        <dbReference type="ARBA" id="ARBA00023002"/>
    </source>
</evidence>
<evidence type="ECO:0000256" key="4">
    <source>
        <dbReference type="ARBA" id="ARBA00022827"/>
    </source>
</evidence>
<dbReference type="AlphaFoldDB" id="D3UG23"/>
<dbReference type="InterPro" id="IPR023753">
    <property type="entry name" value="FAD/NAD-binding_dom"/>
</dbReference>
<evidence type="ECO:0000256" key="2">
    <source>
        <dbReference type="ARBA" id="ARBA00005272"/>
    </source>
</evidence>
<dbReference type="GO" id="GO:0003955">
    <property type="term" value="F:NAD(P)H dehydrogenase (quinone) activity"/>
    <property type="evidence" value="ECO:0007669"/>
    <property type="project" value="TreeGrafter"/>
</dbReference>
<dbReference type="InterPro" id="IPR036188">
    <property type="entry name" value="FAD/NAD-bd_sf"/>
</dbReference>
<evidence type="ECO:0000259" key="6">
    <source>
        <dbReference type="Pfam" id="PF07992"/>
    </source>
</evidence>
<accession>D3UG23</accession>